<feature type="transmembrane region" description="Helical" evidence="1">
    <location>
        <begin position="157"/>
        <end position="180"/>
    </location>
</feature>
<dbReference type="PANTHER" id="PTHR36927:SF1">
    <property type="entry name" value="MDO-LIKE PROTEIN"/>
    <property type="match status" value="1"/>
</dbReference>
<sequence>MRITYLDHLRAICMVFVVVLHAYYLIDYAPAAFYAVFIYNFCMGTFFIISGYVMGQTLPGGPIWPHLRARLRRLAWPLATGLVLINPLTLAVIHDGFSTAWASDVWARATSGRLFVHLWFLFALMAFTCAVPLLFRTLRSEMWARIARACAARLPQAFWPTAITLAVVTIQMSLAATITLDLPVPLDGLVKYAWAFVLGLALFHHPAAWEACHRPGPFPFVIAGMFWLAMIDGWAAQGTTLHHMLHAARIASSSVAISFALLWAFRRFANTPTRAWAIVSEGALTTYVMQWLVLHALVGPLMWLGLSEGALFAALIICTLAIKLPVHHVVVKRSPLLSLLLNGTPIRRAQTHPDAQIAAVRNQAAPNALLLQTKGDMT</sequence>
<dbReference type="InterPro" id="IPR002656">
    <property type="entry name" value="Acyl_transf_3_dom"/>
</dbReference>
<organism evidence="3 4">
    <name type="scientific">Litoreibacter ponti</name>
    <dbReference type="NCBI Taxonomy" id="1510457"/>
    <lineage>
        <taxon>Bacteria</taxon>
        <taxon>Pseudomonadati</taxon>
        <taxon>Pseudomonadota</taxon>
        <taxon>Alphaproteobacteria</taxon>
        <taxon>Rhodobacterales</taxon>
        <taxon>Roseobacteraceae</taxon>
        <taxon>Litoreibacter</taxon>
    </lineage>
</organism>
<protein>
    <submittedName>
        <fullName evidence="3">Acyltransferase-like protein</fullName>
    </submittedName>
</protein>
<feature type="transmembrane region" description="Helical" evidence="1">
    <location>
        <begin position="32"/>
        <end position="53"/>
    </location>
</feature>
<feature type="transmembrane region" description="Helical" evidence="1">
    <location>
        <begin position="247"/>
        <end position="265"/>
    </location>
</feature>
<gene>
    <name evidence="3" type="ORF">C8N43_1817</name>
</gene>
<keyword evidence="1" id="KW-0472">Membrane</keyword>
<dbReference type="AlphaFoldDB" id="A0A2T6BM69"/>
<feature type="transmembrane region" description="Helical" evidence="1">
    <location>
        <begin position="192"/>
        <end position="209"/>
    </location>
</feature>
<feature type="transmembrane region" description="Helical" evidence="1">
    <location>
        <begin position="216"/>
        <end position="235"/>
    </location>
</feature>
<evidence type="ECO:0000313" key="4">
    <source>
        <dbReference type="Proteomes" id="UP000243978"/>
    </source>
</evidence>
<keyword evidence="4" id="KW-1185">Reference proteome</keyword>
<dbReference type="Pfam" id="PF01757">
    <property type="entry name" value="Acyl_transf_3"/>
    <property type="match status" value="1"/>
</dbReference>
<proteinExistence type="predicted"/>
<keyword evidence="3" id="KW-0808">Transferase</keyword>
<dbReference type="GO" id="GO:0016747">
    <property type="term" value="F:acyltransferase activity, transferring groups other than amino-acyl groups"/>
    <property type="evidence" value="ECO:0007669"/>
    <property type="project" value="InterPro"/>
</dbReference>
<feature type="transmembrane region" description="Helical" evidence="1">
    <location>
        <begin position="310"/>
        <end position="331"/>
    </location>
</feature>
<reference evidence="3 4" key="1">
    <citation type="submission" date="2018-04" db="EMBL/GenBank/DDBJ databases">
        <title>Genomic Encyclopedia of Archaeal and Bacterial Type Strains, Phase II (KMG-II): from individual species to whole genera.</title>
        <authorList>
            <person name="Goeker M."/>
        </authorList>
    </citation>
    <scope>NUCLEOTIDE SEQUENCE [LARGE SCALE GENOMIC DNA]</scope>
    <source>
        <strain evidence="3 4">DSM 100977</strain>
    </source>
</reference>
<dbReference type="Proteomes" id="UP000243978">
    <property type="component" value="Unassembled WGS sequence"/>
</dbReference>
<name>A0A2T6BM69_9RHOB</name>
<accession>A0A2T6BM69</accession>
<feature type="transmembrane region" description="Helical" evidence="1">
    <location>
        <begin position="114"/>
        <end position="136"/>
    </location>
</feature>
<keyword evidence="1" id="KW-1133">Transmembrane helix</keyword>
<dbReference type="RefSeq" id="WP_107845278.1">
    <property type="nucleotide sequence ID" value="NZ_QBKS01000001.1"/>
</dbReference>
<keyword evidence="1" id="KW-0812">Transmembrane</keyword>
<keyword evidence="3" id="KW-0012">Acyltransferase</keyword>
<feature type="transmembrane region" description="Helical" evidence="1">
    <location>
        <begin position="277"/>
        <end position="298"/>
    </location>
</feature>
<comment type="caution">
    <text evidence="3">The sequence shown here is derived from an EMBL/GenBank/DDBJ whole genome shotgun (WGS) entry which is preliminary data.</text>
</comment>
<evidence type="ECO:0000256" key="1">
    <source>
        <dbReference type="SAM" id="Phobius"/>
    </source>
</evidence>
<dbReference type="OrthoDB" id="8288190at2"/>
<evidence type="ECO:0000259" key="2">
    <source>
        <dbReference type="Pfam" id="PF01757"/>
    </source>
</evidence>
<dbReference type="PANTHER" id="PTHR36927">
    <property type="entry name" value="BLR4337 PROTEIN"/>
    <property type="match status" value="1"/>
</dbReference>
<feature type="domain" description="Acyltransferase 3" evidence="2">
    <location>
        <begin position="4"/>
        <end position="322"/>
    </location>
</feature>
<feature type="transmembrane region" description="Helical" evidence="1">
    <location>
        <begin position="9"/>
        <end position="26"/>
    </location>
</feature>
<feature type="transmembrane region" description="Helical" evidence="1">
    <location>
        <begin position="74"/>
        <end position="94"/>
    </location>
</feature>
<evidence type="ECO:0000313" key="3">
    <source>
        <dbReference type="EMBL" id="PTX57151.1"/>
    </source>
</evidence>
<dbReference type="EMBL" id="QBKS01000001">
    <property type="protein sequence ID" value="PTX57151.1"/>
    <property type="molecule type" value="Genomic_DNA"/>
</dbReference>
<dbReference type="InterPro" id="IPR050623">
    <property type="entry name" value="Glucan_succinyl_AcylTrfase"/>
</dbReference>